<keyword evidence="3" id="KW-1185">Reference proteome</keyword>
<dbReference type="EMBL" id="JADNRY010000070">
    <property type="protein sequence ID" value="KAF9067700.1"/>
    <property type="molecule type" value="Genomic_DNA"/>
</dbReference>
<keyword evidence="1" id="KW-1133">Transmembrane helix</keyword>
<evidence type="ECO:0000313" key="2">
    <source>
        <dbReference type="EMBL" id="KAF9067700.1"/>
    </source>
</evidence>
<protein>
    <submittedName>
        <fullName evidence="2">Uncharacterized protein</fullName>
    </submittedName>
</protein>
<feature type="transmembrane region" description="Helical" evidence="1">
    <location>
        <begin position="45"/>
        <end position="67"/>
    </location>
</feature>
<dbReference type="Proteomes" id="UP000772434">
    <property type="component" value="Unassembled WGS sequence"/>
</dbReference>
<keyword evidence="1" id="KW-0472">Membrane</keyword>
<comment type="caution">
    <text evidence="2">The sequence shown here is derived from an EMBL/GenBank/DDBJ whole genome shotgun (WGS) entry which is preliminary data.</text>
</comment>
<keyword evidence="1" id="KW-0812">Transmembrane</keyword>
<evidence type="ECO:0000313" key="3">
    <source>
        <dbReference type="Proteomes" id="UP000772434"/>
    </source>
</evidence>
<sequence length="186" mass="21854">MKLEDLFKRGVAENYCSFEALDSCLTSFCCGESEYYFPWWFKIPLLFRLWLSLALLVLGPLAFAHLYPHHIGSVWSRIMYQHRKPRHNRNTHAGLTFRQILSMSRRVSARYPTSAIFHSRSVKHAATSEGKYYNWCVYIPAGVSEDLKHCGRNMHGYKDMMSLTVSLCVLLKRESNKQTWRERVRL</sequence>
<proteinExistence type="predicted"/>
<feature type="non-terminal residue" evidence="2">
    <location>
        <position position="186"/>
    </location>
</feature>
<reference evidence="2" key="1">
    <citation type="submission" date="2020-11" db="EMBL/GenBank/DDBJ databases">
        <authorList>
            <consortium name="DOE Joint Genome Institute"/>
            <person name="Ahrendt S."/>
            <person name="Riley R."/>
            <person name="Andreopoulos W."/>
            <person name="Labutti K."/>
            <person name="Pangilinan J."/>
            <person name="Ruiz-Duenas F.J."/>
            <person name="Barrasa J.M."/>
            <person name="Sanchez-Garcia M."/>
            <person name="Camarero S."/>
            <person name="Miyauchi S."/>
            <person name="Serrano A."/>
            <person name="Linde D."/>
            <person name="Babiker R."/>
            <person name="Drula E."/>
            <person name="Ayuso-Fernandez I."/>
            <person name="Pacheco R."/>
            <person name="Padilla G."/>
            <person name="Ferreira P."/>
            <person name="Barriuso J."/>
            <person name="Kellner H."/>
            <person name="Castanera R."/>
            <person name="Alfaro M."/>
            <person name="Ramirez L."/>
            <person name="Pisabarro A.G."/>
            <person name="Kuo A."/>
            <person name="Tritt A."/>
            <person name="Lipzen A."/>
            <person name="He G."/>
            <person name="Yan M."/>
            <person name="Ng V."/>
            <person name="Cullen D."/>
            <person name="Martin F."/>
            <person name="Rosso M.-N."/>
            <person name="Henrissat B."/>
            <person name="Hibbett D."/>
            <person name="Martinez A.T."/>
            <person name="Grigoriev I.V."/>
        </authorList>
    </citation>
    <scope>NUCLEOTIDE SEQUENCE</scope>
    <source>
        <strain evidence="2">AH 40177</strain>
    </source>
</reference>
<accession>A0A9P5PTI5</accession>
<evidence type="ECO:0000256" key="1">
    <source>
        <dbReference type="SAM" id="Phobius"/>
    </source>
</evidence>
<name>A0A9P5PTI5_9AGAR</name>
<dbReference type="AlphaFoldDB" id="A0A9P5PTI5"/>
<gene>
    <name evidence="2" type="ORF">BDP27DRAFT_1328551</name>
</gene>
<organism evidence="2 3">
    <name type="scientific">Rhodocollybia butyracea</name>
    <dbReference type="NCBI Taxonomy" id="206335"/>
    <lineage>
        <taxon>Eukaryota</taxon>
        <taxon>Fungi</taxon>
        <taxon>Dikarya</taxon>
        <taxon>Basidiomycota</taxon>
        <taxon>Agaricomycotina</taxon>
        <taxon>Agaricomycetes</taxon>
        <taxon>Agaricomycetidae</taxon>
        <taxon>Agaricales</taxon>
        <taxon>Marasmiineae</taxon>
        <taxon>Omphalotaceae</taxon>
        <taxon>Rhodocollybia</taxon>
    </lineage>
</organism>